<evidence type="ECO:0000313" key="2">
    <source>
        <dbReference type="Proteomes" id="UP000187429"/>
    </source>
</evidence>
<dbReference type="OrthoDB" id="5636748at2759"/>
<proteinExistence type="predicted"/>
<name>A0A1R1X112_9FUNG</name>
<dbReference type="AlphaFoldDB" id="A0A1R1X112"/>
<sequence length="285" mass="32443">MLGNQIFSEKKKPNNEEQNFHQNSAQILNGVGFSGYEDIALSQHYNKKVDINSIIFNGYNNNNDNDREIQKVNNENISDFDYRSSNNNGYSNMDSYNKRNSNYNPVFDINGLNGYGSEFNQNVEMYNLPKVDDKISHQGLHTSAVNYDERVNMDGFERFEYANSVQNIDQNFNTQNQVSSNEYNNNGGNFNDHSIYMQKNNPPQMNFINNQIALGIPMQNESCSSSPNFYNQSLSKVTEYMNSPVLYASNIEHVNHAINTVQNLPRASAKQKNTIIGSKSTSQAL</sequence>
<accession>A0A1R1X112</accession>
<reference evidence="2" key="1">
    <citation type="submission" date="2017-01" db="EMBL/GenBank/DDBJ databases">
        <authorList>
            <person name="Wang Y."/>
            <person name="White M."/>
            <person name="Kvist S."/>
            <person name="Moncalvo J.-M."/>
        </authorList>
    </citation>
    <scope>NUCLEOTIDE SEQUENCE [LARGE SCALE GENOMIC DNA]</scope>
    <source>
        <strain evidence="2">ID-206-W2</strain>
    </source>
</reference>
<gene>
    <name evidence="1" type="ORF">AYI69_g11113</name>
</gene>
<organism evidence="1 2">
    <name type="scientific">Smittium culicis</name>
    <dbReference type="NCBI Taxonomy" id="133412"/>
    <lineage>
        <taxon>Eukaryota</taxon>
        <taxon>Fungi</taxon>
        <taxon>Fungi incertae sedis</taxon>
        <taxon>Zoopagomycota</taxon>
        <taxon>Kickxellomycotina</taxon>
        <taxon>Harpellomycetes</taxon>
        <taxon>Harpellales</taxon>
        <taxon>Legeriomycetaceae</taxon>
        <taxon>Smittium</taxon>
    </lineage>
</organism>
<dbReference type="EMBL" id="LSSM01007424">
    <property type="protein sequence ID" value="OMJ08325.1"/>
    <property type="molecule type" value="Genomic_DNA"/>
</dbReference>
<keyword evidence="2" id="KW-1185">Reference proteome</keyword>
<evidence type="ECO:0000313" key="1">
    <source>
        <dbReference type="EMBL" id="OMJ08325.1"/>
    </source>
</evidence>
<comment type="caution">
    <text evidence="1">The sequence shown here is derived from an EMBL/GenBank/DDBJ whole genome shotgun (WGS) entry which is preliminary data.</text>
</comment>
<protein>
    <submittedName>
        <fullName evidence="1">Uncharacterized protein</fullName>
    </submittedName>
</protein>
<dbReference type="Proteomes" id="UP000187429">
    <property type="component" value="Unassembled WGS sequence"/>
</dbReference>